<proteinExistence type="inferred from homology"/>
<evidence type="ECO:0000256" key="5">
    <source>
        <dbReference type="PIRSR" id="PIRSR602678-1"/>
    </source>
</evidence>
<dbReference type="Proteomes" id="UP000065521">
    <property type="component" value="Unassembled WGS sequence"/>
</dbReference>
<dbReference type="InterPro" id="IPR002678">
    <property type="entry name" value="DUF34/NIF3"/>
</dbReference>
<evidence type="ECO:0000256" key="1">
    <source>
        <dbReference type="ARBA" id="ARBA00006964"/>
    </source>
</evidence>
<dbReference type="NCBIfam" id="TIGR00486">
    <property type="entry name" value="YbgI_SA1388"/>
    <property type="match status" value="1"/>
</dbReference>
<comment type="similarity">
    <text evidence="1">Belongs to the GTP cyclohydrolase I type 2/NIF3 family.</text>
</comment>
<dbReference type="EMBL" id="LOTN01000065">
    <property type="protein sequence ID" value="KUZ83453.1"/>
    <property type="molecule type" value="Genomic_DNA"/>
</dbReference>
<dbReference type="GO" id="GO:0046872">
    <property type="term" value="F:metal ion binding"/>
    <property type="evidence" value="ECO:0007669"/>
    <property type="project" value="UniProtKB-KW"/>
</dbReference>
<keyword evidence="4 5" id="KW-0479">Metal-binding</keyword>
<name>A0A102KXX5_9BURK</name>
<evidence type="ECO:0000256" key="4">
    <source>
        <dbReference type="ARBA" id="ARBA00022723"/>
    </source>
</evidence>
<evidence type="ECO:0000256" key="3">
    <source>
        <dbReference type="ARBA" id="ARBA00022112"/>
    </source>
</evidence>
<dbReference type="SUPFAM" id="SSF102705">
    <property type="entry name" value="NIF3 (NGG1p interacting factor 3)-like"/>
    <property type="match status" value="1"/>
</dbReference>
<comment type="caution">
    <text evidence="6">The sequence shown here is derived from an EMBL/GenBank/DDBJ whole genome shotgun (WGS) entry which is preliminary data.</text>
</comment>
<feature type="binding site" evidence="5">
    <location>
        <position position="63"/>
    </location>
    <ligand>
        <name>a divalent metal cation</name>
        <dbReference type="ChEBI" id="CHEBI:60240"/>
        <label>1</label>
    </ligand>
</feature>
<reference evidence="6 7" key="1">
    <citation type="submission" date="2015-11" db="EMBL/GenBank/DDBJ databases">
        <title>Expanding the genomic diversity of Burkholderia species for the development of highly accurate diagnostics.</title>
        <authorList>
            <person name="Sahl J."/>
            <person name="Keim P."/>
            <person name="Wagner D."/>
        </authorList>
    </citation>
    <scope>NUCLEOTIDE SEQUENCE [LARGE SCALE GENOMIC DNA]</scope>
    <source>
        <strain evidence="6 7">RF32-BP4</strain>
    </source>
</reference>
<dbReference type="PANTHER" id="PTHR13799">
    <property type="entry name" value="NGG1 INTERACTING FACTOR 3"/>
    <property type="match status" value="1"/>
</dbReference>
<accession>A0A102KXX5</accession>
<feature type="binding site" evidence="5">
    <location>
        <position position="101"/>
    </location>
    <ligand>
        <name>a divalent metal cation</name>
        <dbReference type="ChEBI" id="CHEBI:60240"/>
        <label>1</label>
    </ligand>
</feature>
<feature type="binding site" evidence="5">
    <location>
        <position position="220"/>
    </location>
    <ligand>
        <name>a divalent metal cation</name>
        <dbReference type="ChEBI" id="CHEBI:60240"/>
        <label>1</label>
    </ligand>
</feature>
<dbReference type="FunFam" id="3.40.1390.30:FF:000002">
    <property type="entry name" value="Nif3-like dinuclear metal center protein"/>
    <property type="match status" value="1"/>
</dbReference>
<evidence type="ECO:0000313" key="7">
    <source>
        <dbReference type="Proteomes" id="UP000065521"/>
    </source>
</evidence>
<dbReference type="RefSeq" id="WP_059636788.1">
    <property type="nucleotide sequence ID" value="NZ_LOTK01000006.1"/>
</dbReference>
<dbReference type="Gene3D" id="3.40.1390.30">
    <property type="entry name" value="NIF3 (NGG1p interacting factor 3)-like"/>
    <property type="match status" value="2"/>
</dbReference>
<evidence type="ECO:0000256" key="2">
    <source>
        <dbReference type="ARBA" id="ARBA00011643"/>
    </source>
</evidence>
<dbReference type="AlphaFoldDB" id="A0A102KXX5"/>
<dbReference type="PANTHER" id="PTHR13799:SF14">
    <property type="entry name" value="GTP CYCLOHYDROLASE 1 TYPE 2 HOMOLOG"/>
    <property type="match status" value="1"/>
</dbReference>
<organism evidence="6 7">
    <name type="scientific">Burkholderia ubonensis</name>
    <dbReference type="NCBI Taxonomy" id="101571"/>
    <lineage>
        <taxon>Bacteria</taxon>
        <taxon>Pseudomonadati</taxon>
        <taxon>Pseudomonadota</taxon>
        <taxon>Betaproteobacteria</taxon>
        <taxon>Burkholderiales</taxon>
        <taxon>Burkholderiaceae</taxon>
        <taxon>Burkholderia</taxon>
        <taxon>Burkholderia cepacia complex</taxon>
    </lineage>
</organism>
<protein>
    <recommendedName>
        <fullName evidence="3">GTP cyclohydrolase 1 type 2 homolog</fullName>
    </recommendedName>
</protein>
<evidence type="ECO:0000313" key="6">
    <source>
        <dbReference type="EMBL" id="KUZ83453.1"/>
    </source>
</evidence>
<dbReference type="Pfam" id="PF01784">
    <property type="entry name" value="DUF34_NIF3"/>
    <property type="match status" value="1"/>
</dbReference>
<feature type="binding site" evidence="5">
    <location>
        <position position="64"/>
    </location>
    <ligand>
        <name>a divalent metal cation</name>
        <dbReference type="ChEBI" id="CHEBI:60240"/>
        <label>2</label>
    </ligand>
</feature>
<comment type="subunit">
    <text evidence="2">Homohexamer.</text>
</comment>
<feature type="binding site" evidence="5">
    <location>
        <position position="216"/>
    </location>
    <ligand>
        <name>a divalent metal cation</name>
        <dbReference type="ChEBI" id="CHEBI:60240"/>
        <label>1</label>
    </ligand>
</feature>
<dbReference type="GO" id="GO:0005737">
    <property type="term" value="C:cytoplasm"/>
    <property type="evidence" value="ECO:0007669"/>
    <property type="project" value="TreeGrafter"/>
</dbReference>
<sequence length="248" mass="27191">MDRIELELYLNNTLETARFKDYCPNGLQVEGRRKVEKIATGVTASAAFLEAALEWGADAVLVHHGYFWRNEAPQITGRKYRRLKLLLANDLNLFAFHLPLDAHPELGNNAQLGAKLGLIGEARFGDGDLGWMATLPMPVTLAHFVAKVERTLGRTPLVLGDPEQQLRRIAWCTGAAQSYFDAAIDAGADVFLTGEVSEPVTHAAAESGVAFVAAGHHATERYGIQALGAHLSERFDLEHLFIDIHNPV</sequence>
<dbReference type="InterPro" id="IPR036069">
    <property type="entry name" value="DUF34/NIF3_sf"/>
</dbReference>
<gene>
    <name evidence="6" type="ORF">WI38_27860</name>
</gene>